<protein>
    <submittedName>
        <fullName evidence="1">Uncharacterized protein</fullName>
    </submittedName>
</protein>
<evidence type="ECO:0000313" key="1">
    <source>
        <dbReference type="EMBL" id="EDM89064.1"/>
    </source>
</evidence>
<organism evidence="1 2">
    <name type="scientific">Blautia obeum ATCC 29174</name>
    <dbReference type="NCBI Taxonomy" id="411459"/>
    <lineage>
        <taxon>Bacteria</taxon>
        <taxon>Bacillati</taxon>
        <taxon>Bacillota</taxon>
        <taxon>Clostridia</taxon>
        <taxon>Lachnospirales</taxon>
        <taxon>Lachnospiraceae</taxon>
        <taxon>Blautia</taxon>
    </lineage>
</organism>
<reference evidence="1 2" key="2">
    <citation type="submission" date="2007-04" db="EMBL/GenBank/DDBJ databases">
        <title>Draft genome sequence of Ruminococcus obeum (ATCC 29174).</title>
        <authorList>
            <person name="Sudarsanam P."/>
            <person name="Ley R."/>
            <person name="Guruge J."/>
            <person name="Turnbaugh P.J."/>
            <person name="Mahowald M."/>
            <person name="Liep D."/>
            <person name="Gordon J."/>
        </authorList>
    </citation>
    <scope>NUCLEOTIDE SEQUENCE [LARGE SCALE GENOMIC DNA]</scope>
    <source>
        <strain evidence="1 2">ATCC 29174</strain>
    </source>
</reference>
<dbReference type="AlphaFoldDB" id="A5ZMH0"/>
<gene>
    <name evidence="1" type="ORF">RUMOBE_00187</name>
</gene>
<dbReference type="HOGENOM" id="CLU_3022899_0_0_9"/>
<dbReference type="EMBL" id="AAVO02000001">
    <property type="protein sequence ID" value="EDM89064.1"/>
    <property type="molecule type" value="Genomic_DNA"/>
</dbReference>
<comment type="caution">
    <text evidence="1">The sequence shown here is derived from an EMBL/GenBank/DDBJ whole genome shotgun (WGS) entry which is preliminary data.</text>
</comment>
<reference evidence="1 2" key="1">
    <citation type="submission" date="2007-03" db="EMBL/GenBank/DDBJ databases">
        <authorList>
            <person name="Fulton L."/>
            <person name="Clifton S."/>
            <person name="Fulton B."/>
            <person name="Xu J."/>
            <person name="Minx P."/>
            <person name="Pepin K.H."/>
            <person name="Johnson M."/>
            <person name="Thiruvilangam P."/>
            <person name="Bhonagiri V."/>
            <person name="Nash W.E."/>
            <person name="Mardis E.R."/>
            <person name="Wilson R.K."/>
        </authorList>
    </citation>
    <scope>NUCLEOTIDE SEQUENCE [LARGE SCALE GENOMIC DNA]</scope>
    <source>
        <strain evidence="1 2">ATCC 29174</strain>
    </source>
</reference>
<sequence>MLRDARHAMHDILLLRISAILPEAISDGGLTPTTDTDLLLATYRGGSHLTSDINL</sequence>
<dbReference type="Proteomes" id="UP000006002">
    <property type="component" value="Unassembled WGS sequence"/>
</dbReference>
<proteinExistence type="predicted"/>
<accession>A5ZMH0</accession>
<evidence type="ECO:0000313" key="2">
    <source>
        <dbReference type="Proteomes" id="UP000006002"/>
    </source>
</evidence>
<name>A5ZMH0_9FIRM</name>